<accession>A0A090QMK3</accession>
<dbReference type="Proteomes" id="UP000029227">
    <property type="component" value="Unassembled WGS sequence"/>
</dbReference>
<dbReference type="EMBL" id="BBMN01000004">
    <property type="protein sequence ID" value="GAL04380.1"/>
    <property type="molecule type" value="Genomic_DNA"/>
</dbReference>
<evidence type="ECO:0000313" key="1">
    <source>
        <dbReference type="EMBL" id="GAL04380.1"/>
    </source>
</evidence>
<comment type="caution">
    <text evidence="1">The sequence shown here is derived from an EMBL/GenBank/DDBJ whole genome shotgun (WGS) entry which is preliminary data.</text>
</comment>
<proteinExistence type="predicted"/>
<evidence type="ECO:0000313" key="2">
    <source>
        <dbReference type="Proteomes" id="UP000029227"/>
    </source>
</evidence>
<dbReference type="AlphaFoldDB" id="A0A090QMK3"/>
<organism evidence="1 2">
    <name type="scientific">Photobacterium aphoticum</name>
    <dbReference type="NCBI Taxonomy" id="754436"/>
    <lineage>
        <taxon>Bacteria</taxon>
        <taxon>Pseudomonadati</taxon>
        <taxon>Pseudomonadota</taxon>
        <taxon>Gammaproteobacteria</taxon>
        <taxon>Vibrionales</taxon>
        <taxon>Vibrionaceae</taxon>
        <taxon>Photobacterium</taxon>
    </lineage>
</organism>
<sequence>MKTNTLIATLLVGASYWVQLVQPKRMTKLPLAAPLCLKAIAKMR</sequence>
<name>A0A090QMK3_9GAMM</name>
<reference evidence="1 2" key="1">
    <citation type="journal article" date="2014" name="Genome Announc.">
        <title>Draft Genome Sequences of Two Vibrionaceae Species, Vibrio ponticus C121 and Photobacterium aphoticum C119, Isolated as Coral Reef Microbiota.</title>
        <authorList>
            <person name="Al-saari N."/>
            <person name="Meirelles P.M."/>
            <person name="Mino S."/>
            <person name="Suda W."/>
            <person name="Oshima K."/>
            <person name="Hattori M."/>
            <person name="Ohkuma M."/>
            <person name="Thompson F.L."/>
            <person name="Gomez-Gil B."/>
            <person name="Sawabe T."/>
            <person name="Sawabe T."/>
        </authorList>
    </citation>
    <scope>NUCLEOTIDE SEQUENCE [LARGE SCALE GENOMIC DNA]</scope>
    <source>
        <strain evidence="1 2">JCM 19237</strain>
    </source>
</reference>
<gene>
    <name evidence="1" type="ORF">JCM19237_1052</name>
</gene>
<dbReference type="STRING" id="754436.JCM19237_1052"/>
<protein>
    <submittedName>
        <fullName evidence="1">Uncharacterized protein</fullName>
    </submittedName>
</protein>